<dbReference type="STRING" id="638302.HMPREF0908_0388"/>
<dbReference type="AlphaFoldDB" id="C4V1J4"/>
<dbReference type="Gene3D" id="3.40.50.720">
    <property type="entry name" value="NAD(P)-binding Rossmann-like Domain"/>
    <property type="match status" value="1"/>
</dbReference>
<evidence type="ECO:0000256" key="4">
    <source>
        <dbReference type="RuleBase" id="RU361277"/>
    </source>
</evidence>
<dbReference type="InterPro" id="IPR036291">
    <property type="entry name" value="NAD(P)-bd_dom_sf"/>
</dbReference>
<dbReference type="PANTHER" id="PTHR43401">
    <property type="entry name" value="L-THREONINE 3-DEHYDROGENASE"/>
    <property type="match status" value="1"/>
</dbReference>
<dbReference type="InterPro" id="IPR013154">
    <property type="entry name" value="ADH-like_N"/>
</dbReference>
<dbReference type="Pfam" id="PF00107">
    <property type="entry name" value="ADH_zinc_N"/>
    <property type="match status" value="1"/>
</dbReference>
<proteinExistence type="inferred from homology"/>
<evidence type="ECO:0000256" key="2">
    <source>
        <dbReference type="ARBA" id="ARBA00022833"/>
    </source>
</evidence>
<feature type="domain" description="Enoyl reductase (ER)" evidence="5">
    <location>
        <begin position="8"/>
        <end position="343"/>
    </location>
</feature>
<dbReference type="EMBL" id="ACLA01000005">
    <property type="protein sequence ID" value="EEQ49320.1"/>
    <property type="molecule type" value="Genomic_DNA"/>
</dbReference>
<dbReference type="GO" id="GO:0008270">
    <property type="term" value="F:zinc ion binding"/>
    <property type="evidence" value="ECO:0007669"/>
    <property type="project" value="InterPro"/>
</dbReference>
<dbReference type="Proteomes" id="UP000005309">
    <property type="component" value="Unassembled WGS sequence"/>
</dbReference>
<evidence type="ECO:0000313" key="6">
    <source>
        <dbReference type="EMBL" id="EEQ49320.1"/>
    </source>
</evidence>
<evidence type="ECO:0000256" key="3">
    <source>
        <dbReference type="ARBA" id="ARBA00023002"/>
    </source>
</evidence>
<keyword evidence="3 6" id="KW-0560">Oxidoreductase</keyword>
<evidence type="ECO:0000313" key="7">
    <source>
        <dbReference type="Proteomes" id="UP000005309"/>
    </source>
</evidence>
<gene>
    <name evidence="6" type="primary">tdh</name>
    <name evidence="6" type="ORF">HMPREF0908_0388</name>
</gene>
<dbReference type="PROSITE" id="PS00059">
    <property type="entry name" value="ADH_ZINC"/>
    <property type="match status" value="1"/>
</dbReference>
<dbReference type="OrthoDB" id="1674659at2"/>
<keyword evidence="2 4" id="KW-0862">Zinc</keyword>
<reference evidence="6 7" key="1">
    <citation type="submission" date="2009-04" db="EMBL/GenBank/DDBJ databases">
        <authorList>
            <person name="Qin X."/>
            <person name="Bachman B."/>
            <person name="Battles P."/>
            <person name="Bell A."/>
            <person name="Bess C."/>
            <person name="Bickham C."/>
            <person name="Chaboub L."/>
            <person name="Chen D."/>
            <person name="Coyle M."/>
            <person name="Deiros D.R."/>
            <person name="Dinh H."/>
            <person name="Forbes L."/>
            <person name="Fowler G."/>
            <person name="Francisco L."/>
            <person name="Fu Q."/>
            <person name="Gubbala S."/>
            <person name="Hale W."/>
            <person name="Han Y."/>
            <person name="Hemphill L."/>
            <person name="Highlander S.K."/>
            <person name="Hirani K."/>
            <person name="Hogues M."/>
            <person name="Jackson L."/>
            <person name="Jakkamsetti A."/>
            <person name="Javaid M."/>
            <person name="Jiang H."/>
            <person name="Korchina V."/>
            <person name="Kovar C."/>
            <person name="Lara F."/>
            <person name="Lee S."/>
            <person name="Mata R."/>
            <person name="Mathew T."/>
            <person name="Moen C."/>
            <person name="Morales K."/>
            <person name="Munidasa M."/>
            <person name="Nazareth L."/>
            <person name="Ngo R."/>
            <person name="Nguyen L."/>
            <person name="Okwuonu G."/>
            <person name="Ongeri F."/>
            <person name="Patil S."/>
            <person name="Petrosino J."/>
            <person name="Pham C."/>
            <person name="Pham P."/>
            <person name="Pu L.-L."/>
            <person name="Puazo M."/>
            <person name="Raj R."/>
            <person name="Reid J."/>
            <person name="Rouhana J."/>
            <person name="Saada N."/>
            <person name="Shang Y."/>
            <person name="Simmons D."/>
            <person name="Thornton R."/>
            <person name="Warren J."/>
            <person name="Weissenberger G."/>
            <person name="Zhang J."/>
            <person name="Zhang L."/>
            <person name="Zhou C."/>
            <person name="Zhu D."/>
            <person name="Muzny D."/>
            <person name="Worley K."/>
            <person name="Gibbs R."/>
        </authorList>
    </citation>
    <scope>NUCLEOTIDE SEQUENCE [LARGE SCALE GENOMIC DNA]</scope>
    <source>
        <strain evidence="6 7">ATCC 43531</strain>
    </source>
</reference>
<dbReference type="Gene3D" id="3.90.180.10">
    <property type="entry name" value="Medium-chain alcohol dehydrogenases, catalytic domain"/>
    <property type="match status" value="1"/>
</dbReference>
<keyword evidence="7" id="KW-1185">Reference proteome</keyword>
<organism evidence="6 7">
    <name type="scientific">Selenomonas flueggei ATCC 43531</name>
    <dbReference type="NCBI Taxonomy" id="638302"/>
    <lineage>
        <taxon>Bacteria</taxon>
        <taxon>Bacillati</taxon>
        <taxon>Bacillota</taxon>
        <taxon>Negativicutes</taxon>
        <taxon>Selenomonadales</taxon>
        <taxon>Selenomonadaceae</taxon>
        <taxon>Selenomonas</taxon>
    </lineage>
</organism>
<dbReference type="HOGENOM" id="CLU_026673_11_0_9"/>
<dbReference type="GO" id="GO:0008743">
    <property type="term" value="F:L-threonine 3-dehydrogenase activity"/>
    <property type="evidence" value="ECO:0007669"/>
    <property type="project" value="UniProtKB-EC"/>
</dbReference>
<accession>C4V1J4</accession>
<dbReference type="InterPro" id="IPR050129">
    <property type="entry name" value="Zn_alcohol_dh"/>
</dbReference>
<dbReference type="SUPFAM" id="SSF51735">
    <property type="entry name" value="NAD(P)-binding Rossmann-fold domains"/>
    <property type="match status" value="1"/>
</dbReference>
<keyword evidence="1 4" id="KW-0479">Metal-binding</keyword>
<dbReference type="InterPro" id="IPR011032">
    <property type="entry name" value="GroES-like_sf"/>
</dbReference>
<sequence length="345" mass="37258">MKAVRLLGPNDFTVENIPVPEISEDEILLRMKTTAICGTDMRILTGKKTRGVRYPSTIGHEICGVIEKVGAHVEGFAPGQKVAVANVIPCHHCAMCLTGHENACMNRKAIAYEFDGGFAEYVRIPEICIASGNVVPLPDDVSFAEGALIEPLSCCLHGQKTMGVKVNDVVLVEGAGPIGLMHLALAKIAGARTVIVSEPNAFRRGKAEELGADIVVNPMEEDLHSVVMEASNGLGADVVILAIGVPALVNEAFRLAKRNGSVSLFAGFPEKSTCTIDPNLIHYSEIHVTGSTAYTRQDYMEAAELVRSRRIELEKLVTHRFHIEEFDKAYEVSKSGEGLKICIVP</sequence>
<comment type="similarity">
    <text evidence="4">Belongs to the zinc-containing alcohol dehydrogenase family.</text>
</comment>
<dbReference type="EC" id="1.1.1.103" evidence="6"/>
<evidence type="ECO:0000256" key="1">
    <source>
        <dbReference type="ARBA" id="ARBA00022723"/>
    </source>
</evidence>
<dbReference type="Pfam" id="PF08240">
    <property type="entry name" value="ADH_N"/>
    <property type="match status" value="1"/>
</dbReference>
<name>C4V1J4_9FIRM</name>
<dbReference type="SMART" id="SM00829">
    <property type="entry name" value="PKS_ER"/>
    <property type="match status" value="1"/>
</dbReference>
<comment type="cofactor">
    <cofactor evidence="4">
        <name>Zn(2+)</name>
        <dbReference type="ChEBI" id="CHEBI:29105"/>
    </cofactor>
</comment>
<dbReference type="InterPro" id="IPR013149">
    <property type="entry name" value="ADH-like_C"/>
</dbReference>
<evidence type="ECO:0000259" key="5">
    <source>
        <dbReference type="SMART" id="SM00829"/>
    </source>
</evidence>
<comment type="caution">
    <text evidence="6">The sequence shown here is derived from an EMBL/GenBank/DDBJ whole genome shotgun (WGS) entry which is preliminary data.</text>
</comment>
<protein>
    <submittedName>
        <fullName evidence="6">Putative chlorophyll synthesis pathway protein BchC</fullName>
        <ecNumber evidence="6">1.1.1.103</ecNumber>
    </submittedName>
</protein>
<dbReference type="PANTHER" id="PTHR43401:SF2">
    <property type="entry name" value="L-THREONINE 3-DEHYDROGENASE"/>
    <property type="match status" value="1"/>
</dbReference>
<dbReference type="CDD" id="cd08235">
    <property type="entry name" value="iditol_2_DH_like"/>
    <property type="match status" value="1"/>
</dbReference>
<dbReference type="InterPro" id="IPR002328">
    <property type="entry name" value="ADH_Zn_CS"/>
</dbReference>
<dbReference type="eggNOG" id="COG1063">
    <property type="taxonomic scope" value="Bacteria"/>
</dbReference>
<dbReference type="InterPro" id="IPR020843">
    <property type="entry name" value="ER"/>
</dbReference>
<dbReference type="RefSeq" id="WP_006690652.1">
    <property type="nucleotide sequence ID" value="NZ_GG694007.1"/>
</dbReference>
<dbReference type="SUPFAM" id="SSF50129">
    <property type="entry name" value="GroES-like"/>
    <property type="match status" value="1"/>
</dbReference>